<dbReference type="Proteomes" id="UP001497512">
    <property type="component" value="Chromosome 18"/>
</dbReference>
<dbReference type="InterPro" id="IPR020456">
    <property type="entry name" value="Acylphosphatase"/>
</dbReference>
<dbReference type="PROSITE" id="PS00151">
    <property type="entry name" value="ACYLPHOSPHATASE_2"/>
    <property type="match status" value="1"/>
</dbReference>
<dbReference type="SUPFAM" id="SSF54975">
    <property type="entry name" value="Acylphosphatase/BLUF domain-like"/>
    <property type="match status" value="1"/>
</dbReference>
<feature type="active site" evidence="1">
    <location>
        <position position="90"/>
    </location>
</feature>
<dbReference type="InterPro" id="IPR001792">
    <property type="entry name" value="Acylphosphatase-like_dom"/>
</dbReference>
<dbReference type="EMBL" id="OZ019910">
    <property type="protein sequence ID" value="CAK9211755.1"/>
    <property type="molecule type" value="Genomic_DNA"/>
</dbReference>
<evidence type="ECO:0000313" key="6">
    <source>
        <dbReference type="Proteomes" id="UP001497512"/>
    </source>
</evidence>
<comment type="catalytic activity">
    <reaction evidence="1 2">
        <text>an acyl phosphate + H2O = a carboxylate + phosphate + H(+)</text>
        <dbReference type="Rhea" id="RHEA:14965"/>
        <dbReference type="ChEBI" id="CHEBI:15377"/>
        <dbReference type="ChEBI" id="CHEBI:15378"/>
        <dbReference type="ChEBI" id="CHEBI:29067"/>
        <dbReference type="ChEBI" id="CHEBI:43474"/>
        <dbReference type="ChEBI" id="CHEBI:59918"/>
        <dbReference type="EC" id="3.6.1.7"/>
    </reaction>
</comment>
<keyword evidence="6" id="KW-1185">Reference proteome</keyword>
<accession>A0ABP0U3E8</accession>
<dbReference type="InterPro" id="IPR017968">
    <property type="entry name" value="Acylphosphatase_CS"/>
</dbReference>
<sequence length="147" mass="16642">MSSQVRSNGAHHEHNTSSFKHIEQPLKEMHNDSMLHDSHAIHSLDKYTTERARDNKSVNVKISGKVQGVFFRKWTLEQAKTLGLTGWVRNSDDGTVEAVFSGKSSAVDRMVEKCKTGPSQARVRSVDINKCEDPKAQSFEQITNSWW</sequence>
<name>A0ABP0U3E8_9BRYO</name>
<dbReference type="PROSITE" id="PS51160">
    <property type="entry name" value="ACYLPHOSPHATASE_3"/>
    <property type="match status" value="1"/>
</dbReference>
<dbReference type="Pfam" id="PF00708">
    <property type="entry name" value="Acylphosphatase"/>
    <property type="match status" value="1"/>
</dbReference>
<reference evidence="5" key="1">
    <citation type="submission" date="2024-02" db="EMBL/GenBank/DDBJ databases">
        <authorList>
            <consortium name="ELIXIR-Norway"/>
            <consortium name="Elixir Norway"/>
        </authorList>
    </citation>
    <scope>NUCLEOTIDE SEQUENCE</scope>
</reference>
<dbReference type="PROSITE" id="PS00150">
    <property type="entry name" value="ACYLPHOSPHATASE_1"/>
    <property type="match status" value="1"/>
</dbReference>
<evidence type="ECO:0000256" key="3">
    <source>
        <dbReference type="RuleBase" id="RU004168"/>
    </source>
</evidence>
<evidence type="ECO:0000259" key="4">
    <source>
        <dbReference type="PROSITE" id="PS51160"/>
    </source>
</evidence>
<dbReference type="PRINTS" id="PR00112">
    <property type="entry name" value="ACYLPHPHTASE"/>
</dbReference>
<evidence type="ECO:0000256" key="2">
    <source>
        <dbReference type="RuleBase" id="RU000553"/>
    </source>
</evidence>
<dbReference type="PANTHER" id="PTHR47268">
    <property type="entry name" value="ACYLPHOSPHATASE"/>
    <property type="match status" value="1"/>
</dbReference>
<evidence type="ECO:0000256" key="1">
    <source>
        <dbReference type="PROSITE-ProRule" id="PRU00520"/>
    </source>
</evidence>
<evidence type="ECO:0000313" key="5">
    <source>
        <dbReference type="EMBL" id="CAK9211755.1"/>
    </source>
</evidence>
<feature type="active site" evidence="1">
    <location>
        <position position="72"/>
    </location>
</feature>
<dbReference type="Gene3D" id="3.30.70.100">
    <property type="match status" value="1"/>
</dbReference>
<proteinExistence type="inferred from homology"/>
<protein>
    <recommendedName>
        <fullName evidence="1 2">Acylphosphatase</fullName>
        <ecNumber evidence="1 2">3.6.1.7</ecNumber>
    </recommendedName>
</protein>
<gene>
    <name evidence="5" type="ORF">CSSPTR1EN2_LOCUS10985</name>
</gene>
<dbReference type="PANTHER" id="PTHR47268:SF4">
    <property type="entry name" value="ACYLPHOSPHATASE"/>
    <property type="match status" value="1"/>
</dbReference>
<dbReference type="InterPro" id="IPR036046">
    <property type="entry name" value="Acylphosphatase-like_dom_sf"/>
</dbReference>
<organism evidence="5 6">
    <name type="scientific">Sphagnum troendelagicum</name>
    <dbReference type="NCBI Taxonomy" id="128251"/>
    <lineage>
        <taxon>Eukaryota</taxon>
        <taxon>Viridiplantae</taxon>
        <taxon>Streptophyta</taxon>
        <taxon>Embryophyta</taxon>
        <taxon>Bryophyta</taxon>
        <taxon>Sphagnophytina</taxon>
        <taxon>Sphagnopsida</taxon>
        <taxon>Sphagnales</taxon>
        <taxon>Sphagnaceae</taxon>
        <taxon>Sphagnum</taxon>
    </lineage>
</organism>
<dbReference type="EC" id="3.6.1.7" evidence="1 2"/>
<keyword evidence="1 2" id="KW-0378">Hydrolase</keyword>
<feature type="domain" description="Acylphosphatase-like" evidence="4">
    <location>
        <begin position="57"/>
        <end position="143"/>
    </location>
</feature>
<comment type="similarity">
    <text evidence="3">Belongs to the acylphosphatase family.</text>
</comment>